<sequence length="98" mass="10863">MGKSCMEKPGDCVTGTVMCEILWFEEMLAFNKGETKSEEGSGEKVDGRGEKEDQNGNEEVVKSSDDNRLQRLAVYTSIIYQVISTVRLNSFTSDGISQ</sequence>
<dbReference type="Proteomes" id="UP001428341">
    <property type="component" value="Unassembled WGS sequence"/>
</dbReference>
<dbReference type="AlphaFoldDB" id="A0AAP0QW57"/>
<accession>A0AAP0QW57</accession>
<protein>
    <submittedName>
        <fullName evidence="2">Uncharacterized protein</fullName>
    </submittedName>
</protein>
<evidence type="ECO:0000256" key="1">
    <source>
        <dbReference type="SAM" id="MobiDB-lite"/>
    </source>
</evidence>
<reference evidence="2 3" key="1">
    <citation type="submission" date="2024-05" db="EMBL/GenBank/DDBJ databases">
        <title>Haplotype-resolved chromosome-level genome assembly of Huyou (Citrus changshanensis).</title>
        <authorList>
            <person name="Miao C."/>
            <person name="Chen W."/>
            <person name="Wu Y."/>
            <person name="Wang L."/>
            <person name="Zhao S."/>
            <person name="Grierson D."/>
            <person name="Xu C."/>
            <person name="Chen K."/>
        </authorList>
    </citation>
    <scope>NUCLEOTIDE SEQUENCE [LARGE SCALE GENOMIC DNA]</scope>
    <source>
        <strain evidence="2">01-14</strain>
        <tissue evidence="2">Leaf</tissue>
    </source>
</reference>
<feature type="region of interest" description="Disordered" evidence="1">
    <location>
        <begin position="34"/>
        <end position="64"/>
    </location>
</feature>
<dbReference type="EMBL" id="JBCGBO010000002">
    <property type="protein sequence ID" value="KAK9220947.1"/>
    <property type="molecule type" value="Genomic_DNA"/>
</dbReference>
<evidence type="ECO:0000313" key="3">
    <source>
        <dbReference type="Proteomes" id="UP001428341"/>
    </source>
</evidence>
<name>A0AAP0QW57_9ROSI</name>
<gene>
    <name evidence="2" type="ORF">WN944_009371</name>
</gene>
<organism evidence="2 3">
    <name type="scientific">Citrus x changshan-huyou</name>
    <dbReference type="NCBI Taxonomy" id="2935761"/>
    <lineage>
        <taxon>Eukaryota</taxon>
        <taxon>Viridiplantae</taxon>
        <taxon>Streptophyta</taxon>
        <taxon>Embryophyta</taxon>
        <taxon>Tracheophyta</taxon>
        <taxon>Spermatophyta</taxon>
        <taxon>Magnoliopsida</taxon>
        <taxon>eudicotyledons</taxon>
        <taxon>Gunneridae</taxon>
        <taxon>Pentapetalae</taxon>
        <taxon>rosids</taxon>
        <taxon>malvids</taxon>
        <taxon>Sapindales</taxon>
        <taxon>Rutaceae</taxon>
        <taxon>Aurantioideae</taxon>
        <taxon>Citrus</taxon>
    </lineage>
</organism>
<comment type="caution">
    <text evidence="2">The sequence shown here is derived from an EMBL/GenBank/DDBJ whole genome shotgun (WGS) entry which is preliminary data.</text>
</comment>
<proteinExistence type="predicted"/>
<evidence type="ECO:0000313" key="2">
    <source>
        <dbReference type="EMBL" id="KAK9220947.1"/>
    </source>
</evidence>
<keyword evidence="3" id="KW-1185">Reference proteome</keyword>